<evidence type="ECO:0000256" key="12">
    <source>
        <dbReference type="SAM" id="Phobius"/>
    </source>
</evidence>
<dbReference type="EMBL" id="CP021780">
    <property type="protein sequence ID" value="ASA19795.1"/>
    <property type="molecule type" value="Genomic_DNA"/>
</dbReference>
<evidence type="ECO:0000256" key="10">
    <source>
        <dbReference type="ARBA" id="ARBA00023136"/>
    </source>
</evidence>
<dbReference type="GO" id="GO:0009401">
    <property type="term" value="P:phosphoenolpyruvate-dependent sugar phosphotransferase system"/>
    <property type="evidence" value="ECO:0007669"/>
    <property type="project" value="UniProtKB-KW"/>
</dbReference>
<evidence type="ECO:0000256" key="1">
    <source>
        <dbReference type="ARBA" id="ARBA00004651"/>
    </source>
</evidence>
<dbReference type="PROSITE" id="PS01035">
    <property type="entry name" value="PTS_EIIB_TYPE_1_CYS"/>
    <property type="match status" value="1"/>
</dbReference>
<dbReference type="GO" id="GO:0015771">
    <property type="term" value="P:trehalose transport"/>
    <property type="evidence" value="ECO:0007669"/>
    <property type="project" value="TreeGrafter"/>
</dbReference>
<evidence type="ECO:0000313" key="15">
    <source>
        <dbReference type="EMBL" id="ASA19795.1"/>
    </source>
</evidence>
<sequence>MKDNKRLAAQIVELVGGNGNIDMLTHCMTRLRFVLKDDGKAETDKLKATDGVMGVVNSGGQFQVVIGNGVENVYNEVSRLTDNKTEEAAASGGKKKGLDRFFDALSAIFVPIIPAIAGAGMLKGLLALLVLFKWTSDQANTFIVLNTISDTVFYFLPVLLAFSAARKFGCNPMIAAAIGAVLLHPNFTGMVADGNVRIDFAGIPFTLMNYSASVLPILLGIWLMSYLEKFIKSWMPKSLDLVFTPLLTLIVIVPVILIVIGPLGIWCGNALSAGFSFLYDKFTFVAGALLGALYPLLVMTGMHYGLLPIMLQNLSTNGYDVILALCAAGNTAVAGVVFGVYLKVRNRSTKAIAASSTVSGIIGIIEPGLYGIVIKSKKTLAAVFAGGAAGGVIMGLFRVRNTGFGLNPLGGLPVFFGDTFVYYLIGIGVAFAVSAVTAYLAGFPEDNRQ</sequence>
<dbReference type="InterPro" id="IPR036878">
    <property type="entry name" value="Glu_permease_IIB"/>
</dbReference>
<evidence type="ECO:0000256" key="11">
    <source>
        <dbReference type="PROSITE-ProRule" id="PRU00421"/>
    </source>
</evidence>
<feature type="transmembrane region" description="Helical" evidence="12">
    <location>
        <begin position="285"/>
        <end position="307"/>
    </location>
</feature>
<dbReference type="PANTHER" id="PTHR30175:SF1">
    <property type="entry name" value="PTS SYSTEM ARBUTIN-, CELLOBIOSE-, AND SALICIN-SPECIFIC EIIBC COMPONENT-RELATED"/>
    <property type="match status" value="1"/>
</dbReference>
<name>A0A2Z2K8Y5_9BACL</name>
<feature type="transmembrane region" description="Helical" evidence="12">
    <location>
        <begin position="420"/>
        <end position="441"/>
    </location>
</feature>
<feature type="transmembrane region" description="Helical" evidence="12">
    <location>
        <begin position="142"/>
        <end position="162"/>
    </location>
</feature>
<feature type="transmembrane region" description="Helical" evidence="12">
    <location>
        <begin position="352"/>
        <end position="373"/>
    </location>
</feature>
<protein>
    <recommendedName>
        <fullName evidence="17">PTS sugar transporter</fullName>
    </recommendedName>
</protein>
<evidence type="ECO:0000313" key="16">
    <source>
        <dbReference type="Proteomes" id="UP000249890"/>
    </source>
</evidence>
<comment type="subcellular location">
    <subcellularLocation>
        <location evidence="1">Cell membrane</location>
        <topology evidence="1">Multi-pass membrane protein</topology>
    </subcellularLocation>
</comment>
<dbReference type="Gene3D" id="3.30.1360.60">
    <property type="entry name" value="Glucose permease domain IIB"/>
    <property type="match status" value="1"/>
</dbReference>
<feature type="transmembrane region" description="Helical" evidence="12">
    <location>
        <begin position="207"/>
        <end position="227"/>
    </location>
</feature>
<feature type="transmembrane region" description="Helical" evidence="12">
    <location>
        <begin position="101"/>
        <end position="122"/>
    </location>
</feature>
<feature type="domain" description="PTS EIIC type-1" evidence="14">
    <location>
        <begin position="103"/>
        <end position="449"/>
    </location>
</feature>
<keyword evidence="7 12" id="KW-0812">Transmembrane</keyword>
<dbReference type="InterPro" id="IPR018113">
    <property type="entry name" value="PTrfase_EIIB_Cys"/>
</dbReference>
<dbReference type="InterPro" id="IPR001996">
    <property type="entry name" value="PTS_IIB_1"/>
</dbReference>
<evidence type="ECO:0000256" key="5">
    <source>
        <dbReference type="ARBA" id="ARBA00022679"/>
    </source>
</evidence>
<dbReference type="FunFam" id="3.30.1360.60:FF:000001">
    <property type="entry name" value="PTS system glucose-specific IIBC component PtsG"/>
    <property type="match status" value="1"/>
</dbReference>
<dbReference type="InterPro" id="IPR050558">
    <property type="entry name" value="PTS_Sugar-Specific_Components"/>
</dbReference>
<keyword evidence="2" id="KW-0813">Transport</keyword>
<keyword evidence="10 12" id="KW-0472">Membrane</keyword>
<dbReference type="Pfam" id="PF02378">
    <property type="entry name" value="PTS_EIIC"/>
    <property type="match status" value="1"/>
</dbReference>
<keyword evidence="4" id="KW-0762">Sugar transport</keyword>
<dbReference type="Proteomes" id="UP000249890">
    <property type="component" value="Chromosome"/>
</dbReference>
<dbReference type="Pfam" id="PF00367">
    <property type="entry name" value="PTS_EIIB"/>
    <property type="match status" value="1"/>
</dbReference>
<dbReference type="GO" id="GO:0016301">
    <property type="term" value="F:kinase activity"/>
    <property type="evidence" value="ECO:0007669"/>
    <property type="project" value="UniProtKB-KW"/>
</dbReference>
<keyword evidence="9 12" id="KW-1133">Transmembrane helix</keyword>
<evidence type="ECO:0000256" key="6">
    <source>
        <dbReference type="ARBA" id="ARBA00022683"/>
    </source>
</evidence>
<feature type="transmembrane region" description="Helical" evidence="12">
    <location>
        <begin position="380"/>
        <end position="400"/>
    </location>
</feature>
<evidence type="ECO:0000256" key="4">
    <source>
        <dbReference type="ARBA" id="ARBA00022597"/>
    </source>
</evidence>
<evidence type="ECO:0008006" key="17">
    <source>
        <dbReference type="Google" id="ProtNLM"/>
    </source>
</evidence>
<keyword evidence="16" id="KW-1185">Reference proteome</keyword>
<feature type="transmembrane region" description="Helical" evidence="12">
    <location>
        <begin position="319"/>
        <end position="340"/>
    </location>
</feature>
<feature type="domain" description="PTS EIIB type-1" evidence="13">
    <location>
        <begin position="5"/>
        <end position="87"/>
    </location>
</feature>
<dbReference type="GO" id="GO:0090589">
    <property type="term" value="F:protein-phosphocysteine-trehalose phosphotransferase system transporter activity"/>
    <property type="evidence" value="ECO:0007669"/>
    <property type="project" value="TreeGrafter"/>
</dbReference>
<dbReference type="PANTHER" id="PTHR30175">
    <property type="entry name" value="PHOSPHOTRANSFERASE SYSTEM TRANSPORT PROTEIN"/>
    <property type="match status" value="1"/>
</dbReference>
<organism evidence="15 16">
    <name type="scientific">Paenibacillus donghaensis</name>
    <dbReference type="NCBI Taxonomy" id="414771"/>
    <lineage>
        <taxon>Bacteria</taxon>
        <taxon>Bacillati</taxon>
        <taxon>Bacillota</taxon>
        <taxon>Bacilli</taxon>
        <taxon>Bacillales</taxon>
        <taxon>Paenibacillaceae</taxon>
        <taxon>Paenibacillus</taxon>
    </lineage>
</organism>
<feature type="transmembrane region" description="Helical" evidence="12">
    <location>
        <begin position="239"/>
        <end position="265"/>
    </location>
</feature>
<feature type="transmembrane region" description="Helical" evidence="12">
    <location>
        <begin position="169"/>
        <end position="187"/>
    </location>
</feature>
<reference evidence="15 16" key="1">
    <citation type="submission" date="2017-06" db="EMBL/GenBank/DDBJ databases">
        <title>Complete genome sequence of Paenibacillus donghaensis KCTC 13049T isolated from East Sea sediment, South Korea.</title>
        <authorList>
            <person name="Jung B.K."/>
            <person name="Hong S.-J."/>
            <person name="Shin J.-H."/>
        </authorList>
    </citation>
    <scope>NUCLEOTIDE SEQUENCE [LARGE SCALE GENOMIC DNA]</scope>
    <source>
        <strain evidence="15 16">KCTC 13049</strain>
    </source>
</reference>
<dbReference type="PROSITE" id="PS51098">
    <property type="entry name" value="PTS_EIIB_TYPE_1"/>
    <property type="match status" value="1"/>
</dbReference>
<dbReference type="CDD" id="cd00212">
    <property type="entry name" value="PTS_IIB_glc"/>
    <property type="match status" value="1"/>
</dbReference>
<keyword evidence="5" id="KW-0808">Transferase</keyword>
<gene>
    <name evidence="15" type="ORF">B9T62_02610</name>
</gene>
<dbReference type="PROSITE" id="PS51103">
    <property type="entry name" value="PTS_EIIC_TYPE_1"/>
    <property type="match status" value="1"/>
</dbReference>
<dbReference type="KEGG" id="pdh:B9T62_02610"/>
<evidence type="ECO:0000259" key="14">
    <source>
        <dbReference type="PROSITE" id="PS51103"/>
    </source>
</evidence>
<proteinExistence type="predicted"/>
<dbReference type="InterPro" id="IPR003352">
    <property type="entry name" value="PTS_EIIC"/>
</dbReference>
<keyword evidence="8" id="KW-0418">Kinase</keyword>
<evidence type="ECO:0000256" key="7">
    <source>
        <dbReference type="ARBA" id="ARBA00022692"/>
    </source>
</evidence>
<evidence type="ECO:0000256" key="2">
    <source>
        <dbReference type="ARBA" id="ARBA00022448"/>
    </source>
</evidence>
<evidence type="ECO:0000256" key="9">
    <source>
        <dbReference type="ARBA" id="ARBA00022989"/>
    </source>
</evidence>
<accession>A0A2Z2K8Y5</accession>
<dbReference type="SUPFAM" id="SSF55604">
    <property type="entry name" value="Glucose permease domain IIB"/>
    <property type="match status" value="1"/>
</dbReference>
<keyword evidence="3" id="KW-1003">Cell membrane</keyword>
<evidence type="ECO:0000256" key="8">
    <source>
        <dbReference type="ARBA" id="ARBA00022777"/>
    </source>
</evidence>
<evidence type="ECO:0000259" key="13">
    <source>
        <dbReference type="PROSITE" id="PS51098"/>
    </source>
</evidence>
<dbReference type="AlphaFoldDB" id="A0A2Z2K8Y5"/>
<dbReference type="GO" id="GO:0008982">
    <property type="term" value="F:protein-N(PI)-phosphohistidine-sugar phosphotransferase activity"/>
    <property type="evidence" value="ECO:0007669"/>
    <property type="project" value="InterPro"/>
</dbReference>
<feature type="active site" description="Phosphocysteine intermediate; for EIIB activity" evidence="11">
    <location>
        <position position="27"/>
    </location>
</feature>
<evidence type="ECO:0000256" key="3">
    <source>
        <dbReference type="ARBA" id="ARBA00022475"/>
    </source>
</evidence>
<keyword evidence="6" id="KW-0598">Phosphotransferase system</keyword>
<dbReference type="InterPro" id="IPR013013">
    <property type="entry name" value="PTS_EIIC_1"/>
</dbReference>
<dbReference type="GO" id="GO:0005886">
    <property type="term" value="C:plasma membrane"/>
    <property type="evidence" value="ECO:0007669"/>
    <property type="project" value="UniProtKB-SubCell"/>
</dbReference>